<evidence type="ECO:0000256" key="7">
    <source>
        <dbReference type="SAM" id="Phobius"/>
    </source>
</evidence>
<evidence type="ECO:0000256" key="6">
    <source>
        <dbReference type="SAM" id="MobiDB-lite"/>
    </source>
</evidence>
<feature type="domain" description="Histidine kinase/HSP90-like ATPase" evidence="8">
    <location>
        <begin position="381"/>
        <end position="488"/>
    </location>
</feature>
<dbReference type="Gene3D" id="3.30.565.10">
    <property type="entry name" value="Histidine kinase-like ATPase, C-terminal domain"/>
    <property type="match status" value="1"/>
</dbReference>
<dbReference type="Pfam" id="PF02518">
    <property type="entry name" value="HATPase_c"/>
    <property type="match status" value="1"/>
</dbReference>
<evidence type="ECO:0000313" key="10">
    <source>
        <dbReference type="Proteomes" id="UP001631957"/>
    </source>
</evidence>
<dbReference type="PANTHER" id="PTHR45436:SF5">
    <property type="entry name" value="SENSOR HISTIDINE KINASE TRCS"/>
    <property type="match status" value="1"/>
</dbReference>
<keyword evidence="4" id="KW-0808">Transferase</keyword>
<feature type="region of interest" description="Disordered" evidence="6">
    <location>
        <begin position="769"/>
        <end position="796"/>
    </location>
</feature>
<comment type="catalytic activity">
    <reaction evidence="1">
        <text>ATP + protein L-histidine = ADP + protein N-phospho-L-histidine.</text>
        <dbReference type="EC" id="2.7.13.3"/>
    </reaction>
</comment>
<dbReference type="PANTHER" id="PTHR45436">
    <property type="entry name" value="SENSOR HISTIDINE KINASE YKOH"/>
    <property type="match status" value="1"/>
</dbReference>
<evidence type="ECO:0000256" key="2">
    <source>
        <dbReference type="ARBA" id="ARBA00012438"/>
    </source>
</evidence>
<feature type="compositionally biased region" description="Polar residues" evidence="6">
    <location>
        <begin position="701"/>
        <end position="723"/>
    </location>
</feature>
<keyword evidence="7" id="KW-0472">Membrane</keyword>
<feature type="transmembrane region" description="Helical" evidence="7">
    <location>
        <begin position="163"/>
        <end position="186"/>
    </location>
</feature>
<organism evidence="9 10">
    <name type="scientific">Streptomyces niveiscabiei</name>
    <dbReference type="NCBI Taxonomy" id="164115"/>
    <lineage>
        <taxon>Bacteria</taxon>
        <taxon>Bacillati</taxon>
        <taxon>Actinomycetota</taxon>
        <taxon>Actinomycetes</taxon>
        <taxon>Kitasatosporales</taxon>
        <taxon>Streptomycetaceae</taxon>
        <taxon>Streptomyces</taxon>
    </lineage>
</organism>
<keyword evidence="7" id="KW-1133">Transmembrane helix</keyword>
<evidence type="ECO:0000256" key="3">
    <source>
        <dbReference type="ARBA" id="ARBA00022553"/>
    </source>
</evidence>
<reference evidence="9 10" key="1">
    <citation type="submission" date="2024-12" db="EMBL/GenBank/DDBJ databases">
        <title>Forecasting of Potato common scab and diversities of Pathogenic streptomyces spp. in china.</title>
        <authorList>
            <person name="Handique U."/>
            <person name="Wu J."/>
        </authorList>
    </citation>
    <scope>NUCLEOTIDE SEQUENCE [LARGE SCALE GENOMIC DNA]</scope>
    <source>
        <strain evidence="9 10">ZRIMU1530</strain>
    </source>
</reference>
<dbReference type="InterPro" id="IPR003594">
    <property type="entry name" value="HATPase_dom"/>
</dbReference>
<evidence type="ECO:0000256" key="1">
    <source>
        <dbReference type="ARBA" id="ARBA00000085"/>
    </source>
</evidence>
<dbReference type="GO" id="GO:0016301">
    <property type="term" value="F:kinase activity"/>
    <property type="evidence" value="ECO:0007669"/>
    <property type="project" value="UniProtKB-KW"/>
</dbReference>
<dbReference type="SUPFAM" id="SSF55874">
    <property type="entry name" value="ATPase domain of HSP90 chaperone/DNA topoisomerase II/histidine kinase"/>
    <property type="match status" value="1"/>
</dbReference>
<evidence type="ECO:0000313" key="9">
    <source>
        <dbReference type="EMBL" id="MFM9608124.1"/>
    </source>
</evidence>
<evidence type="ECO:0000256" key="4">
    <source>
        <dbReference type="ARBA" id="ARBA00022679"/>
    </source>
</evidence>
<feature type="compositionally biased region" description="Low complexity" evidence="6">
    <location>
        <begin position="677"/>
        <end position="691"/>
    </location>
</feature>
<dbReference type="RefSeq" id="WP_409120561.1">
    <property type="nucleotide sequence ID" value="NZ_JBJVNI010000003.1"/>
</dbReference>
<dbReference type="InterPro" id="IPR036890">
    <property type="entry name" value="HATPase_C_sf"/>
</dbReference>
<keyword evidence="7" id="KW-0812">Transmembrane</keyword>
<dbReference type="EC" id="2.7.13.3" evidence="2"/>
<keyword evidence="10" id="KW-1185">Reference proteome</keyword>
<keyword evidence="3" id="KW-0597">Phosphoprotein</keyword>
<dbReference type="Proteomes" id="UP001631957">
    <property type="component" value="Unassembled WGS sequence"/>
</dbReference>
<sequence>MPGIRDRRTRYRSATRSPRLRSSFVVPFVVPAVCLTCLWGYTAAQPADEQSHDVSAPLRAETPVSAPLEGLDAPAVLLGSATGGLSARAAAPEESALIEEYRAIRADLARAAGTHTVPATFQQGSGFGAEAQHPAVYTDFTDRTAHTAPATDLAAVIGVRADALLIGALTGAVAALAPVLAAWLVARRRKRASEGELRDLHAYAEELAGRRLPEVLARVEKGERVDPATALGLGTRRRGSDEIARLAAVIDRVALVSADTAIRQHMGREGTEKVVAQLIRRTQILLHRLIALLDDLERKHEDSDLLHDIFKVDHLATRARRHAENLMILSGTPTGRRTNAAVPITDVMRASVAETEAYTRVKVKNAPADRRTALAARAVSDVTHLLAELIENGTSFSPPETQVAVSAIRVAKGLAIHVEDHGLGIPPAQRHQANQLLANPPRLDLTALGEDPRLGHFVVAKLAERHGIKVELRESVYGGTLSIVLVPVDLLEEVGSPVLDQLQAAAAATMDAALTAPERPGLTADTERAPAGVEHALVGAGAVTTGFDLPTHTRLADYDGFPEYAGAGLLPPVAGHPEPQQPYGHQQAAYDPGPAASYEAAASYDNVSSETYGSGLTAPEAPAGYDAPASYEAYPPQAPGPYGPGGTGLYAEQAVSPSYQDPSYPDASYQDPSYRDPSYPEQQQSPQYGYGTAATPAAEQYPQQDRPTTPQAAAPVTGNSPLTTPDVLPRRTRGAALAQQLRKEAAQFGGGGEPDESVISPDVSARALSAIQRGLKRAQSPETDPPPPGQYDDEGP</sequence>
<evidence type="ECO:0000259" key="8">
    <source>
        <dbReference type="Pfam" id="PF02518"/>
    </source>
</evidence>
<protein>
    <recommendedName>
        <fullName evidence="2">histidine kinase</fullName>
        <ecNumber evidence="2">2.7.13.3</ecNumber>
    </recommendedName>
</protein>
<dbReference type="InterPro" id="IPR050428">
    <property type="entry name" value="TCS_sensor_his_kinase"/>
</dbReference>
<accession>A0ABW9HJ93</accession>
<gene>
    <name evidence="9" type="ORF">ACKI18_05305</name>
</gene>
<proteinExistence type="predicted"/>
<name>A0ABW9HJ93_9ACTN</name>
<comment type="caution">
    <text evidence="9">The sequence shown here is derived from an EMBL/GenBank/DDBJ whole genome shotgun (WGS) entry which is preliminary data.</text>
</comment>
<keyword evidence="5 9" id="KW-0418">Kinase</keyword>
<evidence type="ECO:0000256" key="5">
    <source>
        <dbReference type="ARBA" id="ARBA00022777"/>
    </source>
</evidence>
<dbReference type="EMBL" id="JBJVNI010000003">
    <property type="protein sequence ID" value="MFM9608124.1"/>
    <property type="molecule type" value="Genomic_DNA"/>
</dbReference>
<feature type="region of interest" description="Disordered" evidence="6">
    <location>
        <begin position="628"/>
        <end position="735"/>
    </location>
</feature>